<dbReference type="AlphaFoldDB" id="A0A6P2C1P7"/>
<dbReference type="OrthoDB" id="3778270at2"/>
<keyword evidence="2" id="KW-1185">Reference proteome</keyword>
<evidence type="ECO:0000313" key="1">
    <source>
        <dbReference type="EMBL" id="TVZ05118.1"/>
    </source>
</evidence>
<dbReference type="InterPro" id="IPR004378">
    <property type="entry name" value="F420H2_quin_Rdtase"/>
</dbReference>
<organism evidence="1 2">
    <name type="scientific">Trebonia kvetii</name>
    <dbReference type="NCBI Taxonomy" id="2480626"/>
    <lineage>
        <taxon>Bacteria</taxon>
        <taxon>Bacillati</taxon>
        <taxon>Actinomycetota</taxon>
        <taxon>Actinomycetes</taxon>
        <taxon>Streptosporangiales</taxon>
        <taxon>Treboniaceae</taxon>
        <taxon>Trebonia</taxon>
    </lineage>
</organism>
<comment type="caution">
    <text evidence="1">The sequence shown here is derived from an EMBL/GenBank/DDBJ whole genome shotgun (WGS) entry which is preliminary data.</text>
</comment>
<dbReference type="Pfam" id="PF04075">
    <property type="entry name" value="F420H2_quin_red"/>
    <property type="match status" value="1"/>
</dbReference>
<dbReference type="RefSeq" id="WP_145852823.1">
    <property type="nucleotide sequence ID" value="NZ_RPFW01000002.1"/>
</dbReference>
<reference evidence="1 2" key="1">
    <citation type="submission" date="2018-11" db="EMBL/GenBank/DDBJ databases">
        <title>Trebonia kvetii gen.nov., sp.nov., a novel acidophilic actinobacterium, and proposal of the new actinobacterial family Treboniaceae fam. nov.</title>
        <authorList>
            <person name="Rapoport D."/>
            <person name="Sagova-Mareckova M."/>
            <person name="Sedlacek I."/>
            <person name="Provaznik J."/>
            <person name="Kralova S."/>
            <person name="Pavlinic D."/>
            <person name="Benes V."/>
            <person name="Kopecky J."/>
        </authorList>
    </citation>
    <scope>NUCLEOTIDE SEQUENCE [LARGE SCALE GENOMIC DNA]</scope>
    <source>
        <strain evidence="1 2">15Tr583</strain>
    </source>
</reference>
<dbReference type="EMBL" id="RPFW01000002">
    <property type="protein sequence ID" value="TVZ05118.1"/>
    <property type="molecule type" value="Genomic_DNA"/>
</dbReference>
<sequence>MRGPIQNALRVFTRTMRPVALRSAGKEGSGTSVVRHVGRRSGRTYETPVIAARHDDQFLIALPYGERTDWLKNVLGKGSAAIVASGHTYEVDQPEVIPMAEATAYFRPREQRMHRQFHVETALRVRQQPEAHP</sequence>
<dbReference type="NCBIfam" id="TIGR00026">
    <property type="entry name" value="hi_GC_TIGR00026"/>
    <property type="match status" value="1"/>
</dbReference>
<dbReference type="Gene3D" id="2.30.110.10">
    <property type="entry name" value="Electron Transport, Fmn-binding Protein, Chain A"/>
    <property type="match status" value="1"/>
</dbReference>
<accession>A0A6P2C1P7</accession>
<gene>
    <name evidence="1" type="ORF">EAS64_10960</name>
</gene>
<protein>
    <submittedName>
        <fullName evidence="1">Nitroreductase family deazaflavin-dependent oxidoreductase</fullName>
    </submittedName>
</protein>
<evidence type="ECO:0000313" key="2">
    <source>
        <dbReference type="Proteomes" id="UP000460272"/>
    </source>
</evidence>
<dbReference type="GO" id="GO:0016491">
    <property type="term" value="F:oxidoreductase activity"/>
    <property type="evidence" value="ECO:0007669"/>
    <property type="project" value="InterPro"/>
</dbReference>
<dbReference type="Proteomes" id="UP000460272">
    <property type="component" value="Unassembled WGS sequence"/>
</dbReference>
<proteinExistence type="predicted"/>
<name>A0A6P2C1P7_9ACTN</name>
<dbReference type="InterPro" id="IPR012349">
    <property type="entry name" value="Split_barrel_FMN-bd"/>
</dbReference>